<dbReference type="AlphaFoldDB" id="A0A0F9HYA7"/>
<comment type="caution">
    <text evidence="2">The sequence shown here is derived from an EMBL/GenBank/DDBJ whole genome shotgun (WGS) entry which is preliminary data.</text>
</comment>
<proteinExistence type="predicted"/>
<protein>
    <submittedName>
        <fullName evidence="2">Uncharacterized protein</fullName>
    </submittedName>
</protein>
<feature type="compositionally biased region" description="Basic and acidic residues" evidence="1">
    <location>
        <begin position="34"/>
        <end position="56"/>
    </location>
</feature>
<organism evidence="2">
    <name type="scientific">marine sediment metagenome</name>
    <dbReference type="NCBI Taxonomy" id="412755"/>
    <lineage>
        <taxon>unclassified sequences</taxon>
        <taxon>metagenomes</taxon>
        <taxon>ecological metagenomes</taxon>
    </lineage>
</organism>
<evidence type="ECO:0000256" key="1">
    <source>
        <dbReference type="SAM" id="MobiDB-lite"/>
    </source>
</evidence>
<sequence length="56" mass="6478">MLRGQVEPRIWAEIDILLDELMPNAEPSRYGNRWLEDGAVEREKNAPETSKRPNDA</sequence>
<dbReference type="EMBL" id="LAZR01015633">
    <property type="protein sequence ID" value="KKM08067.1"/>
    <property type="molecule type" value="Genomic_DNA"/>
</dbReference>
<name>A0A0F9HYA7_9ZZZZ</name>
<feature type="region of interest" description="Disordered" evidence="1">
    <location>
        <begin position="25"/>
        <end position="56"/>
    </location>
</feature>
<evidence type="ECO:0000313" key="2">
    <source>
        <dbReference type="EMBL" id="KKM08067.1"/>
    </source>
</evidence>
<accession>A0A0F9HYA7</accession>
<reference evidence="2" key="1">
    <citation type="journal article" date="2015" name="Nature">
        <title>Complex archaea that bridge the gap between prokaryotes and eukaryotes.</title>
        <authorList>
            <person name="Spang A."/>
            <person name="Saw J.H."/>
            <person name="Jorgensen S.L."/>
            <person name="Zaremba-Niedzwiedzka K."/>
            <person name="Martijn J."/>
            <person name="Lind A.E."/>
            <person name="van Eijk R."/>
            <person name="Schleper C."/>
            <person name="Guy L."/>
            <person name="Ettema T.J."/>
        </authorList>
    </citation>
    <scope>NUCLEOTIDE SEQUENCE</scope>
</reference>
<gene>
    <name evidence="2" type="ORF">LCGC14_1727630</name>
</gene>